<proteinExistence type="predicted"/>
<reference evidence="3" key="1">
    <citation type="submission" date="2018-01" db="EMBL/GenBank/DDBJ databases">
        <title>An insight into the sialome of Amazonian anophelines.</title>
        <authorList>
            <person name="Ribeiro J.M."/>
            <person name="Scarpassa V."/>
            <person name="Calvo E."/>
        </authorList>
    </citation>
    <scope>NUCLEOTIDE SEQUENCE</scope>
    <source>
        <tissue evidence="3">Salivary glands</tissue>
    </source>
</reference>
<organism evidence="3">
    <name type="scientific">Anopheles marajoara</name>
    <dbReference type="NCBI Taxonomy" id="58244"/>
    <lineage>
        <taxon>Eukaryota</taxon>
        <taxon>Metazoa</taxon>
        <taxon>Ecdysozoa</taxon>
        <taxon>Arthropoda</taxon>
        <taxon>Hexapoda</taxon>
        <taxon>Insecta</taxon>
        <taxon>Pterygota</taxon>
        <taxon>Neoptera</taxon>
        <taxon>Endopterygota</taxon>
        <taxon>Diptera</taxon>
        <taxon>Nematocera</taxon>
        <taxon>Culicoidea</taxon>
        <taxon>Culicidae</taxon>
        <taxon>Anophelinae</taxon>
        <taxon>Anopheles</taxon>
    </lineage>
</organism>
<sequence length="67" mass="7356">MLQRPRFWKGCICISPSFSLVLGQQDFLASQQAARTSECFSSKKTKTDSSSPGSGCKRDGKLFNPLP</sequence>
<feature type="signal peptide" evidence="2">
    <location>
        <begin position="1"/>
        <end position="23"/>
    </location>
</feature>
<protein>
    <submittedName>
        <fullName evidence="3">Putative secreted protein</fullName>
    </submittedName>
</protein>
<keyword evidence="2" id="KW-0732">Signal</keyword>
<feature type="region of interest" description="Disordered" evidence="1">
    <location>
        <begin position="38"/>
        <end position="67"/>
    </location>
</feature>
<dbReference type="AlphaFoldDB" id="A0A2M4CFC4"/>
<feature type="chain" id="PRO_5014688826" evidence="2">
    <location>
        <begin position="24"/>
        <end position="67"/>
    </location>
</feature>
<evidence type="ECO:0000256" key="1">
    <source>
        <dbReference type="SAM" id="MobiDB-lite"/>
    </source>
</evidence>
<dbReference type="EMBL" id="GGFJ01014818">
    <property type="protein sequence ID" value="MBW63959.1"/>
    <property type="molecule type" value="Transcribed_RNA"/>
</dbReference>
<evidence type="ECO:0000313" key="3">
    <source>
        <dbReference type="EMBL" id="MBW63959.1"/>
    </source>
</evidence>
<evidence type="ECO:0000256" key="2">
    <source>
        <dbReference type="SAM" id="SignalP"/>
    </source>
</evidence>
<accession>A0A2M4CFC4</accession>
<name>A0A2M4CFC4_9DIPT</name>